<dbReference type="InterPro" id="IPR022413">
    <property type="entry name" value="ATP-guanido_PTrfase_N"/>
</dbReference>
<keyword evidence="5 8" id="KW-0418">Kinase</keyword>
<evidence type="ECO:0000256" key="2">
    <source>
        <dbReference type="ARBA" id="ARBA00012230"/>
    </source>
</evidence>
<evidence type="ECO:0000313" key="14">
    <source>
        <dbReference type="Proteomes" id="UP001177023"/>
    </source>
</evidence>
<dbReference type="GO" id="GO:0004111">
    <property type="term" value="F:creatine kinase activity"/>
    <property type="evidence" value="ECO:0007669"/>
    <property type="project" value="InterPro"/>
</dbReference>
<dbReference type="PANTHER" id="PTHR11547:SF20">
    <property type="entry name" value="ARGININE KINASE"/>
    <property type="match status" value="1"/>
</dbReference>
<gene>
    <name evidence="13" type="ORF">MSPICULIGERA_LOCUS12452</name>
    <name evidence="11" type="ORF">MSPICULIGERA_LOCUS4669</name>
    <name evidence="12" type="ORF">MSPICULIGERA_LOCUS4684</name>
</gene>
<evidence type="ECO:0000256" key="6">
    <source>
        <dbReference type="ARBA" id="ARBA00022840"/>
    </source>
</evidence>
<evidence type="ECO:0000313" key="11">
    <source>
        <dbReference type="EMBL" id="CAJ0566053.1"/>
    </source>
</evidence>
<comment type="caution">
    <text evidence="11">The sequence shown here is derived from an EMBL/GenBank/DDBJ whole genome shotgun (WGS) entry which is preliminary data.</text>
</comment>
<protein>
    <recommendedName>
        <fullName evidence="2">arginine kinase</fullName>
        <ecNumber evidence="2">2.7.3.3</ecNumber>
    </recommendedName>
</protein>
<keyword evidence="14" id="KW-1185">Reference proteome</keyword>
<keyword evidence="4 8" id="KW-0547">Nucleotide-binding</keyword>
<dbReference type="PROSITE" id="PS51509">
    <property type="entry name" value="PHOSPHAGEN_KINASE_N"/>
    <property type="match status" value="1"/>
</dbReference>
<keyword evidence="6 8" id="KW-0067">ATP-binding</keyword>
<evidence type="ECO:0000256" key="5">
    <source>
        <dbReference type="ARBA" id="ARBA00022777"/>
    </source>
</evidence>
<dbReference type="FunFam" id="3.30.590.10:FF:000006">
    <property type="entry name" value="Arginine kinase 1"/>
    <property type="match status" value="1"/>
</dbReference>
<dbReference type="Pfam" id="PF02807">
    <property type="entry name" value="ATP-gua_PtransN"/>
    <property type="match status" value="1"/>
</dbReference>
<dbReference type="EMBL" id="CATQJA010001160">
    <property type="protein sequence ID" value="CAJ0566068.1"/>
    <property type="molecule type" value="Genomic_DNA"/>
</dbReference>
<proteinExistence type="inferred from homology"/>
<evidence type="ECO:0000259" key="10">
    <source>
        <dbReference type="PROSITE" id="PS51510"/>
    </source>
</evidence>
<evidence type="ECO:0000313" key="13">
    <source>
        <dbReference type="EMBL" id="CAJ0574111.1"/>
    </source>
</evidence>
<keyword evidence="3 8" id="KW-0808">Transferase</keyword>
<dbReference type="GO" id="GO:0046314">
    <property type="term" value="P:phosphocreatine biosynthetic process"/>
    <property type="evidence" value="ECO:0007669"/>
    <property type="project" value="InterPro"/>
</dbReference>
<feature type="binding site" evidence="8">
    <location>
        <position position="268"/>
    </location>
    <ligand>
        <name>ATP</name>
        <dbReference type="ChEBI" id="CHEBI:30616"/>
    </ligand>
</feature>
<evidence type="ECO:0000256" key="7">
    <source>
        <dbReference type="PROSITE-ProRule" id="PRU00842"/>
    </source>
</evidence>
<dbReference type="GO" id="GO:0004054">
    <property type="term" value="F:arginine kinase activity"/>
    <property type="evidence" value="ECO:0007669"/>
    <property type="project" value="UniProtKB-EC"/>
</dbReference>
<dbReference type="Gene3D" id="1.10.135.10">
    <property type="entry name" value="ATP:guanido phosphotransferase, N-terminal domain"/>
    <property type="match status" value="1"/>
</dbReference>
<dbReference type="PROSITE" id="PS51510">
    <property type="entry name" value="PHOSPHAGEN_KINASE_C"/>
    <property type="match status" value="1"/>
</dbReference>
<feature type="binding site" evidence="8">
    <location>
        <begin position="347"/>
        <end position="352"/>
    </location>
    <ligand>
        <name>ATP</name>
        <dbReference type="ChEBI" id="CHEBI:30616"/>
    </ligand>
</feature>
<dbReference type="InterPro" id="IPR022414">
    <property type="entry name" value="ATP-guanido_PTrfase_cat"/>
</dbReference>
<feature type="non-terminal residue" evidence="11">
    <location>
        <position position="396"/>
    </location>
</feature>
<feature type="binding site" evidence="8">
    <location>
        <position position="224"/>
    </location>
    <ligand>
        <name>ATP</name>
        <dbReference type="ChEBI" id="CHEBI:30616"/>
    </ligand>
</feature>
<dbReference type="Proteomes" id="UP001177023">
    <property type="component" value="Unassembled WGS sequence"/>
</dbReference>
<organism evidence="11 14">
    <name type="scientific">Mesorhabditis spiculigera</name>
    <dbReference type="NCBI Taxonomy" id="96644"/>
    <lineage>
        <taxon>Eukaryota</taxon>
        <taxon>Metazoa</taxon>
        <taxon>Ecdysozoa</taxon>
        <taxon>Nematoda</taxon>
        <taxon>Chromadorea</taxon>
        <taxon>Rhabditida</taxon>
        <taxon>Rhabditina</taxon>
        <taxon>Rhabditomorpha</taxon>
        <taxon>Rhabditoidea</taxon>
        <taxon>Rhabditidae</taxon>
        <taxon>Mesorhabditinae</taxon>
        <taxon>Mesorhabditis</taxon>
    </lineage>
</organism>
<evidence type="ECO:0000256" key="8">
    <source>
        <dbReference type="PROSITE-ProRule" id="PRU00843"/>
    </source>
</evidence>
<dbReference type="GO" id="GO:0005524">
    <property type="term" value="F:ATP binding"/>
    <property type="evidence" value="ECO:0007669"/>
    <property type="project" value="UniProtKB-UniRule"/>
</dbReference>
<dbReference type="PANTHER" id="PTHR11547">
    <property type="entry name" value="ARGININE OR CREATINE KINASE"/>
    <property type="match status" value="1"/>
</dbReference>
<evidence type="ECO:0000313" key="12">
    <source>
        <dbReference type="EMBL" id="CAJ0566068.1"/>
    </source>
</evidence>
<dbReference type="SUPFAM" id="SSF48034">
    <property type="entry name" value="Guanido kinase N-terminal domain"/>
    <property type="match status" value="1"/>
</dbReference>
<dbReference type="InterPro" id="IPR036802">
    <property type="entry name" value="ATP-guanido_PTrfase_N_sf"/>
</dbReference>
<dbReference type="Gene3D" id="3.30.590.10">
    <property type="entry name" value="Glutamine synthetase/guanido kinase, catalytic domain"/>
    <property type="match status" value="1"/>
</dbReference>
<dbReference type="EMBL" id="CATQJA010001159">
    <property type="protein sequence ID" value="CAJ0566053.1"/>
    <property type="molecule type" value="Genomic_DNA"/>
</dbReference>
<sequence>MAATLRNNRLLASLLATLGAGTTIYAFTPQATMLKNDVDSDTVRKIEEAYKKLNGPEADKCKSLLKKHLTKEVVDDLKHKKTKLGATLYDCIRSGVFNLDAGVGVYAPDAESYKVFAGLFDPIIEEYHGFKPHEKQPAVDLGEDKIHQFPPLDPKGKYIKSTRIRCGRSMAGYPFNPCLKQDDYLAMEGKVKKAFDTFAGQLKGKYYPLDGMTKGDQNKLIADHFLFKEGDRHLQHANACNFWPKGRGIFHNNDKTFLIWVNEEDHMRIISMQEGSDVGAVLDRLVKGVKHIEKQVPFSRDERLGWLTFCPTNLGSTVRASVHIKLPKVSARKDFKKICDKLNLQVRGIHGEHSESEGGVYDISNRARLGLSEYQAVKQMYDGVKKLIEMEKEMEK</sequence>
<accession>A0AA36CBR2</accession>
<dbReference type="InterPro" id="IPR000749">
    <property type="entry name" value="ATP-guanido_PTrfase"/>
</dbReference>
<evidence type="ECO:0000259" key="9">
    <source>
        <dbReference type="PROSITE" id="PS51509"/>
    </source>
</evidence>
<evidence type="ECO:0000256" key="1">
    <source>
        <dbReference type="ARBA" id="ARBA00006798"/>
    </source>
</evidence>
<dbReference type="CDD" id="cd07932">
    <property type="entry name" value="arginine_kinase_like"/>
    <property type="match status" value="1"/>
</dbReference>
<feature type="binding site" evidence="8">
    <location>
        <begin position="161"/>
        <end position="165"/>
    </location>
    <ligand>
        <name>ATP</name>
        <dbReference type="ChEBI" id="CHEBI:30616"/>
    </ligand>
</feature>
<feature type="domain" description="Phosphagen kinase C-terminal" evidence="10">
    <location>
        <begin position="158"/>
        <end position="394"/>
    </location>
</feature>
<dbReference type="EMBL" id="CATQJA010002626">
    <property type="protein sequence ID" value="CAJ0574111.1"/>
    <property type="molecule type" value="Genomic_DNA"/>
</dbReference>
<dbReference type="Pfam" id="PF00217">
    <property type="entry name" value="ATP-gua_Ptrans"/>
    <property type="match status" value="1"/>
</dbReference>
<name>A0AA36CBR2_9BILA</name>
<feature type="domain" description="Phosphagen kinase N-terminal" evidence="9">
    <location>
        <begin position="45"/>
        <end position="129"/>
    </location>
</feature>
<reference evidence="11" key="1">
    <citation type="submission" date="2023-06" db="EMBL/GenBank/DDBJ databases">
        <authorList>
            <person name="Delattre M."/>
        </authorList>
    </citation>
    <scope>NUCLEOTIDE SEQUENCE</scope>
    <source>
        <strain evidence="11">AF72</strain>
    </source>
</reference>
<dbReference type="AlphaFoldDB" id="A0AA36CBR2"/>
<dbReference type="EC" id="2.7.3.3" evidence="2"/>
<evidence type="ECO:0000256" key="3">
    <source>
        <dbReference type="ARBA" id="ARBA00022679"/>
    </source>
</evidence>
<dbReference type="InterPro" id="IPR014746">
    <property type="entry name" value="Gln_synth/guanido_kin_cat_dom"/>
</dbReference>
<dbReference type="FunFam" id="1.10.135.10:FF:000003">
    <property type="entry name" value="Three-domain arginine kinase"/>
    <property type="match status" value="1"/>
</dbReference>
<evidence type="ECO:0000256" key="4">
    <source>
        <dbReference type="ARBA" id="ARBA00022741"/>
    </source>
</evidence>
<feature type="binding site" evidence="8">
    <location>
        <begin position="319"/>
        <end position="323"/>
    </location>
    <ligand>
        <name>ATP</name>
        <dbReference type="ChEBI" id="CHEBI:30616"/>
    </ligand>
</feature>
<comment type="similarity">
    <text evidence="1 7">Belongs to the ATP:guanido phosphotransferase family.</text>
</comment>
<dbReference type="SUPFAM" id="SSF55931">
    <property type="entry name" value="Glutamine synthetase/guanido kinase"/>
    <property type="match status" value="1"/>
</dbReference>
<dbReference type="GO" id="GO:0005615">
    <property type="term" value="C:extracellular space"/>
    <property type="evidence" value="ECO:0007669"/>
    <property type="project" value="TreeGrafter"/>
</dbReference>